<gene>
    <name evidence="1" type="ORF">H839_13224</name>
</gene>
<accession>A0ABC9VD11</accession>
<evidence type="ECO:0008006" key="3">
    <source>
        <dbReference type="Google" id="ProtNLM"/>
    </source>
</evidence>
<sequence>MTIHLFFVTITIERRRPAKKDREQERFLREIEEEILDRKCMMHHRPF</sequence>
<dbReference type="InterPro" id="IPR012655">
    <property type="entry name" value="YrzI"/>
</dbReference>
<dbReference type="Pfam" id="PF09501">
    <property type="entry name" value="Bac_small_YrzI"/>
    <property type="match status" value="1"/>
</dbReference>
<dbReference type="RefSeq" id="WP_088124192.1">
    <property type="nucleotide sequence ID" value="NZ_CM002692.1"/>
</dbReference>
<evidence type="ECO:0000313" key="1">
    <source>
        <dbReference type="EMBL" id="EZP76240.1"/>
    </source>
</evidence>
<organism evidence="1 2">
    <name type="scientific">Parageobacillus genomosp. 1</name>
    <dbReference type="NCBI Taxonomy" id="1295642"/>
    <lineage>
        <taxon>Bacteria</taxon>
        <taxon>Bacillati</taxon>
        <taxon>Bacillota</taxon>
        <taxon>Bacilli</taxon>
        <taxon>Bacillales</taxon>
        <taxon>Anoxybacillaceae</taxon>
        <taxon>Parageobacillus</taxon>
    </lineage>
</organism>
<name>A0ABC9VD11_9BACL</name>
<dbReference type="AlphaFoldDB" id="A0ABC9VD11"/>
<comment type="caution">
    <text evidence="1">The sequence shown here is derived from an EMBL/GenBank/DDBJ whole genome shotgun (WGS) entry which is preliminary data.</text>
</comment>
<dbReference type="Proteomes" id="UP000023566">
    <property type="component" value="Chromosome"/>
</dbReference>
<evidence type="ECO:0000313" key="2">
    <source>
        <dbReference type="Proteomes" id="UP000023566"/>
    </source>
</evidence>
<protein>
    <recommendedName>
        <fullName evidence="3">YrzI family small protein</fullName>
    </recommendedName>
</protein>
<proteinExistence type="predicted"/>
<keyword evidence="2" id="KW-1185">Reference proteome</keyword>
<reference evidence="1 2" key="1">
    <citation type="journal article" date="2014" name="Appl. Microbiol. Biotechnol.">
        <title>Transformable facultative thermophile Geobacillus stearothermophilus NUB3621 as a host strain for metabolic engineering.</title>
        <authorList>
            <person name="Blanchard K."/>
            <person name="Robic S."/>
            <person name="Matsumura I."/>
        </authorList>
    </citation>
    <scope>NUCLEOTIDE SEQUENCE [LARGE SCALE GENOMIC DNA]</scope>
    <source>
        <strain evidence="1 2">NUB3621</strain>
    </source>
</reference>
<dbReference type="EMBL" id="AOTZ01000006">
    <property type="protein sequence ID" value="EZP76240.1"/>
    <property type="molecule type" value="Genomic_DNA"/>
</dbReference>